<proteinExistence type="predicted"/>
<name>A0A0A9D410_ARUDO</name>
<dbReference type="EMBL" id="GBRH01214561">
    <property type="protein sequence ID" value="JAD83334.1"/>
    <property type="molecule type" value="Transcribed_RNA"/>
</dbReference>
<sequence>MFPSFQAKTTFRIPEMRCTNAESICMQPPSHAPKAQYQTKATKQLGSLPTSSRILNLTSQAGTAFSSYLKLCCPP</sequence>
<accession>A0A0A9D410</accession>
<protein>
    <submittedName>
        <fullName evidence="1">Uncharacterized protein</fullName>
    </submittedName>
</protein>
<organism evidence="1">
    <name type="scientific">Arundo donax</name>
    <name type="common">Giant reed</name>
    <name type="synonym">Donax arundinaceus</name>
    <dbReference type="NCBI Taxonomy" id="35708"/>
    <lineage>
        <taxon>Eukaryota</taxon>
        <taxon>Viridiplantae</taxon>
        <taxon>Streptophyta</taxon>
        <taxon>Embryophyta</taxon>
        <taxon>Tracheophyta</taxon>
        <taxon>Spermatophyta</taxon>
        <taxon>Magnoliopsida</taxon>
        <taxon>Liliopsida</taxon>
        <taxon>Poales</taxon>
        <taxon>Poaceae</taxon>
        <taxon>PACMAD clade</taxon>
        <taxon>Arundinoideae</taxon>
        <taxon>Arundineae</taxon>
        <taxon>Arundo</taxon>
    </lineage>
</organism>
<reference evidence="1" key="2">
    <citation type="journal article" date="2015" name="Data Brief">
        <title>Shoot transcriptome of the giant reed, Arundo donax.</title>
        <authorList>
            <person name="Barrero R.A."/>
            <person name="Guerrero F.D."/>
            <person name="Moolhuijzen P."/>
            <person name="Goolsby J.A."/>
            <person name="Tidwell J."/>
            <person name="Bellgard S.E."/>
            <person name="Bellgard M.I."/>
        </authorList>
    </citation>
    <scope>NUCLEOTIDE SEQUENCE</scope>
    <source>
        <tissue evidence="1">Shoot tissue taken approximately 20 cm above the soil surface</tissue>
    </source>
</reference>
<reference evidence="1" key="1">
    <citation type="submission" date="2014-09" db="EMBL/GenBank/DDBJ databases">
        <authorList>
            <person name="Magalhaes I.L.F."/>
            <person name="Oliveira U."/>
            <person name="Santos F.R."/>
            <person name="Vidigal T.H.D.A."/>
            <person name="Brescovit A.D."/>
            <person name="Santos A.J."/>
        </authorList>
    </citation>
    <scope>NUCLEOTIDE SEQUENCE</scope>
    <source>
        <tissue evidence="1">Shoot tissue taken approximately 20 cm above the soil surface</tissue>
    </source>
</reference>
<dbReference type="AlphaFoldDB" id="A0A0A9D410"/>
<evidence type="ECO:0000313" key="1">
    <source>
        <dbReference type="EMBL" id="JAD83334.1"/>
    </source>
</evidence>